<organism evidence="1 2">
    <name type="scientific">Pandoraea terrigena</name>
    <dbReference type="NCBI Taxonomy" id="2508292"/>
    <lineage>
        <taxon>Bacteria</taxon>
        <taxon>Pseudomonadati</taxon>
        <taxon>Pseudomonadota</taxon>
        <taxon>Betaproteobacteria</taxon>
        <taxon>Burkholderiales</taxon>
        <taxon>Burkholderiaceae</taxon>
        <taxon>Pandoraea</taxon>
    </lineage>
</organism>
<keyword evidence="2" id="KW-1185">Reference proteome</keyword>
<reference evidence="1 2" key="1">
    <citation type="submission" date="2019-08" db="EMBL/GenBank/DDBJ databases">
        <authorList>
            <person name="Peeters C."/>
        </authorList>
    </citation>
    <scope>NUCLEOTIDE SEQUENCE [LARGE SCALE GENOMIC DNA]</scope>
    <source>
        <strain evidence="1 2">LMG 31013</strain>
    </source>
</reference>
<dbReference type="EMBL" id="CABPRU010000001">
    <property type="protein sequence ID" value="VVD61103.1"/>
    <property type="molecule type" value="Genomic_DNA"/>
</dbReference>
<gene>
    <name evidence="1" type="ORF">PTE31013_00105</name>
</gene>
<evidence type="ECO:0000313" key="2">
    <source>
        <dbReference type="Proteomes" id="UP000334380"/>
    </source>
</evidence>
<protein>
    <submittedName>
        <fullName evidence="1">Uncharacterized protein</fullName>
    </submittedName>
</protein>
<name>A0A5E4RE60_9BURK</name>
<dbReference type="AlphaFoldDB" id="A0A5E4RE60"/>
<evidence type="ECO:0000313" key="1">
    <source>
        <dbReference type="EMBL" id="VVD61103.1"/>
    </source>
</evidence>
<sequence>MSVARDLPKNALENGSGAEMCTEQSGLVRVPGQSGEAHPRALMHLVQR</sequence>
<dbReference type="Proteomes" id="UP000334380">
    <property type="component" value="Unassembled WGS sequence"/>
</dbReference>
<proteinExistence type="predicted"/>
<accession>A0A5E4RE60</accession>